<sequence>MRNSMKAEYDLDHLPHQSFYGDYSKTLVPLNKNSQIVTKIKPRIRIIHIFAPEIINTDVKNFRTLVQSLTGKPDITKTGSKKKTRRTNIHAPPPPPQESGKEHTAEHVNMIIGSHVVKEEWGSGSNTNTYFDLDGLIDLDEDNIFSSRWF</sequence>
<dbReference type="InterPro" id="IPR039607">
    <property type="entry name" value="VQ_8/17/18/20/21/25"/>
</dbReference>
<gene>
    <name evidence="3" type="ORF">BRARA_D00187</name>
</gene>
<feature type="region of interest" description="Disordered" evidence="1">
    <location>
        <begin position="71"/>
        <end position="103"/>
    </location>
</feature>
<feature type="compositionally biased region" description="Basic residues" evidence="1">
    <location>
        <begin position="79"/>
        <end position="88"/>
    </location>
</feature>
<feature type="domain" description="VQ" evidence="2">
    <location>
        <begin position="49"/>
        <end position="74"/>
    </location>
</feature>
<dbReference type="EMBL" id="CM010631">
    <property type="protein sequence ID" value="RID64954.1"/>
    <property type="molecule type" value="Genomic_DNA"/>
</dbReference>
<evidence type="ECO:0000313" key="4">
    <source>
        <dbReference type="Proteomes" id="UP000264353"/>
    </source>
</evidence>
<accession>A0A397ZKS9</accession>
<dbReference type="Proteomes" id="UP000264353">
    <property type="component" value="Chromosome A4"/>
</dbReference>
<evidence type="ECO:0000259" key="2">
    <source>
        <dbReference type="Pfam" id="PF05678"/>
    </source>
</evidence>
<proteinExistence type="predicted"/>
<name>A0A397ZKS9_BRACM</name>
<protein>
    <recommendedName>
        <fullName evidence="2">VQ domain-containing protein</fullName>
    </recommendedName>
</protein>
<dbReference type="PANTHER" id="PTHR33143:SF47">
    <property type="entry name" value="GENOME ASSEMBLY, CHROMOSOME: A09"/>
    <property type="match status" value="1"/>
</dbReference>
<dbReference type="InterPro" id="IPR008889">
    <property type="entry name" value="VQ"/>
</dbReference>
<reference evidence="3 4" key="1">
    <citation type="submission" date="2018-06" db="EMBL/GenBank/DDBJ databases">
        <title>WGS assembly of Brassica rapa FPsc.</title>
        <authorList>
            <person name="Bowman J."/>
            <person name="Kohchi T."/>
            <person name="Yamato K."/>
            <person name="Jenkins J."/>
            <person name="Shu S."/>
            <person name="Ishizaki K."/>
            <person name="Yamaoka S."/>
            <person name="Nishihama R."/>
            <person name="Nakamura Y."/>
            <person name="Berger F."/>
            <person name="Adam C."/>
            <person name="Aki S."/>
            <person name="Althoff F."/>
            <person name="Araki T."/>
            <person name="Arteaga-Vazquez M."/>
            <person name="Balasubrmanian S."/>
            <person name="Bauer D."/>
            <person name="Boehm C."/>
            <person name="Briginshaw L."/>
            <person name="Caballero-Perez J."/>
            <person name="Catarino B."/>
            <person name="Chen F."/>
            <person name="Chiyoda S."/>
            <person name="Chovatia M."/>
            <person name="Davies K."/>
            <person name="Delmans M."/>
            <person name="Demura T."/>
            <person name="Dierschke T."/>
            <person name="Dolan L."/>
            <person name="Dorantes-Acosta A."/>
            <person name="Eklund D."/>
            <person name="Florent S."/>
            <person name="Flores-Sandoval E."/>
            <person name="Fujiyama A."/>
            <person name="Fukuzawa H."/>
            <person name="Galik B."/>
            <person name="Grimanelli D."/>
            <person name="Grimwood J."/>
            <person name="Grossniklaus U."/>
            <person name="Hamada T."/>
            <person name="Haseloff J."/>
            <person name="Hetherington A."/>
            <person name="Higo A."/>
            <person name="Hirakawa Y."/>
            <person name="Hundley H."/>
            <person name="Ikeda Y."/>
            <person name="Inoue K."/>
            <person name="Inoue S."/>
            <person name="Ishida S."/>
            <person name="Jia Q."/>
            <person name="Kakita M."/>
            <person name="Kanazawa T."/>
            <person name="Kawai Y."/>
            <person name="Kawashima T."/>
            <person name="Kennedy M."/>
            <person name="Kinose K."/>
            <person name="Kinoshita T."/>
            <person name="Kohara Y."/>
            <person name="Koide E."/>
            <person name="Komatsu K."/>
            <person name="Kopischke S."/>
            <person name="Kubo M."/>
            <person name="Kyozuka J."/>
            <person name="Lagercrantz U."/>
            <person name="Lin S."/>
            <person name="Lindquist E."/>
            <person name="Lipzen A."/>
            <person name="Lu C."/>
            <person name="Luna E."/>
            <person name="Martienssen R."/>
            <person name="Minamino N."/>
            <person name="Mizutani M."/>
            <person name="Mizutani M."/>
            <person name="Mochizuki N."/>
            <person name="Monte I."/>
            <person name="Mosher R."/>
            <person name="Nagasaki H."/>
            <person name="Nakagami H."/>
            <person name="Naramoto S."/>
            <person name="Nishitani K."/>
            <person name="Ohtani M."/>
            <person name="Okamoto T."/>
            <person name="Okumura M."/>
            <person name="Phillips J."/>
            <person name="Pollak B."/>
            <person name="Reinders A."/>
            <person name="Roevekamp M."/>
            <person name="Sano R."/>
            <person name="Sawa S."/>
            <person name="Schmid M."/>
            <person name="Shirakawa M."/>
            <person name="Solano R."/>
            <person name="Spunde A."/>
            <person name="Suetsugu N."/>
            <person name="Sugano S."/>
            <person name="Sugiyama A."/>
            <person name="Sun R."/>
            <person name="Suzuki Y."/>
            <person name="Takenaka M."/>
            <person name="Takezawa D."/>
            <person name="Tomogane H."/>
            <person name="Tsuzuki M."/>
            <person name="Ueda T."/>
            <person name="Umeda M."/>
            <person name="Ward J."/>
            <person name="Watanabe Y."/>
            <person name="Yazaki K."/>
            <person name="Yokoyama R."/>
            <person name="Yoshitake Y."/>
            <person name="Yotsui I."/>
            <person name="Zachgo S."/>
            <person name="Schmutz J."/>
        </authorList>
    </citation>
    <scope>NUCLEOTIDE SEQUENCE [LARGE SCALE GENOMIC DNA]</scope>
    <source>
        <strain evidence="4">cv. B-3</strain>
    </source>
</reference>
<dbReference type="AlphaFoldDB" id="A0A397ZKS9"/>
<organism evidence="3 4">
    <name type="scientific">Brassica campestris</name>
    <name type="common">Field mustard</name>
    <dbReference type="NCBI Taxonomy" id="3711"/>
    <lineage>
        <taxon>Eukaryota</taxon>
        <taxon>Viridiplantae</taxon>
        <taxon>Streptophyta</taxon>
        <taxon>Embryophyta</taxon>
        <taxon>Tracheophyta</taxon>
        <taxon>Spermatophyta</taxon>
        <taxon>Magnoliopsida</taxon>
        <taxon>eudicotyledons</taxon>
        <taxon>Gunneridae</taxon>
        <taxon>Pentapetalae</taxon>
        <taxon>rosids</taxon>
        <taxon>malvids</taxon>
        <taxon>Brassicales</taxon>
        <taxon>Brassicaceae</taxon>
        <taxon>Brassiceae</taxon>
        <taxon>Brassica</taxon>
    </lineage>
</organism>
<dbReference type="PANTHER" id="PTHR33143">
    <property type="entry name" value="F16F4.1 PROTEIN-RELATED"/>
    <property type="match status" value="1"/>
</dbReference>
<dbReference type="Pfam" id="PF05678">
    <property type="entry name" value="VQ"/>
    <property type="match status" value="1"/>
</dbReference>
<evidence type="ECO:0000256" key="1">
    <source>
        <dbReference type="SAM" id="MobiDB-lite"/>
    </source>
</evidence>
<evidence type="ECO:0000313" key="3">
    <source>
        <dbReference type="EMBL" id="RID64954.1"/>
    </source>
</evidence>